<comment type="caution">
    <text evidence="2">The sequence shown here is derived from an EMBL/GenBank/DDBJ whole genome shotgun (WGS) entry which is preliminary data.</text>
</comment>
<name>A0AAQ4D9J6_AMBAM</name>
<dbReference type="AlphaFoldDB" id="A0AAQ4D9J6"/>
<feature type="compositionally biased region" description="Basic and acidic residues" evidence="1">
    <location>
        <begin position="14"/>
        <end position="25"/>
    </location>
</feature>
<keyword evidence="3" id="KW-1185">Reference proteome</keyword>
<evidence type="ECO:0000256" key="1">
    <source>
        <dbReference type="SAM" id="MobiDB-lite"/>
    </source>
</evidence>
<organism evidence="2 3">
    <name type="scientific">Amblyomma americanum</name>
    <name type="common">Lone star tick</name>
    <dbReference type="NCBI Taxonomy" id="6943"/>
    <lineage>
        <taxon>Eukaryota</taxon>
        <taxon>Metazoa</taxon>
        <taxon>Ecdysozoa</taxon>
        <taxon>Arthropoda</taxon>
        <taxon>Chelicerata</taxon>
        <taxon>Arachnida</taxon>
        <taxon>Acari</taxon>
        <taxon>Parasitiformes</taxon>
        <taxon>Ixodida</taxon>
        <taxon>Ixodoidea</taxon>
        <taxon>Ixodidae</taxon>
        <taxon>Amblyomminae</taxon>
        <taxon>Amblyomma</taxon>
    </lineage>
</organism>
<protein>
    <submittedName>
        <fullName evidence="2">Uncharacterized protein</fullName>
    </submittedName>
</protein>
<sequence>MLLEKGQKTWTQTEETHTADSAFAEKRPTAIPALRHFWGCSKKRQRTWRARLQKACWSTYVTCMAQRLSGKRLSV</sequence>
<dbReference type="Proteomes" id="UP001321473">
    <property type="component" value="Unassembled WGS sequence"/>
</dbReference>
<dbReference type="EMBL" id="JARKHS020033389">
    <property type="protein sequence ID" value="KAK8759136.1"/>
    <property type="molecule type" value="Genomic_DNA"/>
</dbReference>
<feature type="region of interest" description="Disordered" evidence="1">
    <location>
        <begin position="1"/>
        <end position="25"/>
    </location>
</feature>
<proteinExistence type="predicted"/>
<evidence type="ECO:0000313" key="2">
    <source>
        <dbReference type="EMBL" id="KAK8759136.1"/>
    </source>
</evidence>
<evidence type="ECO:0000313" key="3">
    <source>
        <dbReference type="Proteomes" id="UP001321473"/>
    </source>
</evidence>
<gene>
    <name evidence="2" type="ORF">V5799_003234</name>
</gene>
<accession>A0AAQ4D9J6</accession>
<reference evidence="2 3" key="1">
    <citation type="journal article" date="2023" name="Arcadia Sci">
        <title>De novo assembly of a long-read Amblyomma americanum tick genome.</title>
        <authorList>
            <person name="Chou S."/>
            <person name="Poskanzer K.E."/>
            <person name="Rollins M."/>
            <person name="Thuy-Boun P.S."/>
        </authorList>
    </citation>
    <scope>NUCLEOTIDE SEQUENCE [LARGE SCALE GENOMIC DNA]</scope>
    <source>
        <strain evidence="2">F_SG_1</strain>
        <tissue evidence="2">Salivary glands</tissue>
    </source>
</reference>